<proteinExistence type="predicted"/>
<dbReference type="GO" id="GO:0048471">
    <property type="term" value="C:perinuclear region of cytoplasm"/>
    <property type="evidence" value="ECO:0007669"/>
    <property type="project" value="TreeGrafter"/>
</dbReference>
<comment type="caution">
    <text evidence="4">The sequence shown here is derived from an EMBL/GenBank/DDBJ whole genome shotgun (WGS) entry which is preliminary data.</text>
</comment>
<feature type="compositionally biased region" description="Basic residues" evidence="3">
    <location>
        <begin position="979"/>
        <end position="994"/>
    </location>
</feature>
<feature type="non-terminal residue" evidence="4">
    <location>
        <position position="1"/>
    </location>
</feature>
<dbReference type="InterPro" id="IPR003591">
    <property type="entry name" value="Leu-rich_rpt_typical-subtyp"/>
</dbReference>
<accession>A0A391NWH3</accession>
<feature type="region of interest" description="Disordered" evidence="3">
    <location>
        <begin position="972"/>
        <end position="1081"/>
    </location>
</feature>
<dbReference type="GO" id="GO:0006913">
    <property type="term" value="P:nucleocytoplasmic transport"/>
    <property type="evidence" value="ECO:0007669"/>
    <property type="project" value="TreeGrafter"/>
</dbReference>
<gene>
    <name evidence="4" type="ORF">KIPB_006133</name>
</gene>
<evidence type="ECO:0000256" key="1">
    <source>
        <dbReference type="ARBA" id="ARBA00022614"/>
    </source>
</evidence>
<keyword evidence="5" id="KW-1185">Reference proteome</keyword>
<dbReference type="SMART" id="SM00368">
    <property type="entry name" value="LRR_RI"/>
    <property type="match status" value="18"/>
</dbReference>
<dbReference type="PANTHER" id="PTHR24113">
    <property type="entry name" value="RAN GTPASE-ACTIVATING PROTEIN 1"/>
    <property type="match status" value="1"/>
</dbReference>
<keyword evidence="2" id="KW-0677">Repeat</keyword>
<feature type="non-terminal residue" evidence="4">
    <location>
        <position position="1222"/>
    </location>
</feature>
<dbReference type="SMART" id="SM00369">
    <property type="entry name" value="LRR_TYP"/>
    <property type="match status" value="7"/>
</dbReference>
<dbReference type="GO" id="GO:0031267">
    <property type="term" value="F:small GTPase binding"/>
    <property type="evidence" value="ECO:0007669"/>
    <property type="project" value="TreeGrafter"/>
</dbReference>
<evidence type="ECO:0000256" key="3">
    <source>
        <dbReference type="SAM" id="MobiDB-lite"/>
    </source>
</evidence>
<sequence length="1222" mass="135997">GDDWHGWDVWEEGTLPGIVEIVRECRTNGGTKLSVMDLFMAEGETKRDEDIVSLADALYHLPDLQKLFFSSVQLVDKDIEVLSESIGRLKDLKELTVMGDPIGDTGVRILASCVLPKLTDLTMLNLGLVGMTDTGAAALAEALPYLTNLEMLYIFRNKIGDSGARAMAKTLPRLTGLKTFLLTNNLIGPIGRAALAEALSWLSCGQQDYIDPGFQGWAHWETEAKSEIVEVVNECRSNGGTHLKCDGVHMSAVDVVCLSQALLQLADMEKLSLSGITHKTGVCGIHEHLTPAIGSLTNLTELRIVYYPLDSCVFSLSEVLRNMTRLTLLDLSGSEVSCDHVSHLCDALPHLPCLDTLILSHNEIGDEGAMDLAVALPQLPSLKSVWLEDNLIGAQGKAALAETTIVSKLQCMTGSVIAPGIGFQGWDNWCLENPDLASSVRDCLDDDGDKHLSLRRLKASEVLPLTESLPYMHGLEALDLHGVQTHDWDMAVLFSAIGTLKGLTEFGLSGVQIGESVIIALTEALGNLNALSWLSLNGTMIGDIGALCVSKYLPKLTEISMLDLRGNGISDKGAMALAQALPLLTGLTALHLSDNQIGAEGTQALTDAILSMPSLEDGAHIIGWQGWDHWEQQSPQHIVEGVKRCRASNGYRLEFFVGVELGDDVSSLSAALLQLPDLRRLSLVDCIRGPALETLVSAIRNLTSLQSLDLSLNDMCDSVASQLAESLSSLKGLRTLSLQGNSIGDPGAIALSKTLLQLRGLTNLEMEDNRIGHDGTVAMQLAMAHLPKLQSGMCAGIGWQGWDMWERESPDEVVDIMRAWLGGEDLSCVSPLARRMMQKMDGDTHDMDQLLEMSVERDSCSQLSLSGHSIGDEGVEAVAKILPKLLDTLELDLSNTGMSDAGAVALAGILASLRNLHKLDLSNNCVGHSGSVAISKALERLKSLQEFSIENNEIGPAAARYLHEGLSRGPRIKLELGHQRRRLQKKHLKKREKKQLKERTRREKTRVEREKREREMERQKKEREERERLERERREAKERERKERERKRSEEEERQRADRERLEREREQREKEERERREREDAEYLRLHGREEIQSLKETNASLRSDLETERNRANQAEIENARLMEKVATLESTLERERDREREREFERQRQAVEVAALKKEVAILKDRNQTLSKAASKPARLSHSELDRLVSIEIERRERVERQRIEREQRAAEEAERVRQ</sequence>
<dbReference type="GO" id="GO:0005829">
    <property type="term" value="C:cytosol"/>
    <property type="evidence" value="ECO:0007669"/>
    <property type="project" value="TreeGrafter"/>
</dbReference>
<dbReference type="InterPro" id="IPR027038">
    <property type="entry name" value="RanGap"/>
</dbReference>
<evidence type="ECO:0000256" key="2">
    <source>
        <dbReference type="ARBA" id="ARBA00022737"/>
    </source>
</evidence>
<dbReference type="SUPFAM" id="SSF52047">
    <property type="entry name" value="RNI-like"/>
    <property type="match status" value="4"/>
</dbReference>
<protein>
    <submittedName>
        <fullName evidence="4">Uncharacterized protein</fullName>
    </submittedName>
</protein>
<evidence type="ECO:0000313" key="5">
    <source>
        <dbReference type="Proteomes" id="UP000265618"/>
    </source>
</evidence>
<organism evidence="4 5">
    <name type="scientific">Kipferlia bialata</name>
    <dbReference type="NCBI Taxonomy" id="797122"/>
    <lineage>
        <taxon>Eukaryota</taxon>
        <taxon>Metamonada</taxon>
        <taxon>Carpediemonas-like organisms</taxon>
        <taxon>Kipferlia</taxon>
    </lineage>
</organism>
<dbReference type="OrthoDB" id="120976at2759"/>
<name>A0A391NWH3_9EUKA</name>
<dbReference type="GO" id="GO:0005096">
    <property type="term" value="F:GTPase activator activity"/>
    <property type="evidence" value="ECO:0007669"/>
    <property type="project" value="InterPro"/>
</dbReference>
<dbReference type="AlphaFoldDB" id="A0A391NWH3"/>
<dbReference type="Pfam" id="PF13516">
    <property type="entry name" value="LRR_6"/>
    <property type="match status" value="8"/>
</dbReference>
<dbReference type="Gene3D" id="3.80.10.10">
    <property type="entry name" value="Ribonuclease Inhibitor"/>
    <property type="match status" value="5"/>
</dbReference>
<dbReference type="EMBL" id="BDIP01001538">
    <property type="protein sequence ID" value="GCA62843.1"/>
    <property type="molecule type" value="Genomic_DNA"/>
</dbReference>
<feature type="compositionally biased region" description="Basic and acidic residues" evidence="3">
    <location>
        <begin position="995"/>
        <end position="1081"/>
    </location>
</feature>
<keyword evidence="1" id="KW-0433">Leucine-rich repeat</keyword>
<dbReference type="Proteomes" id="UP000265618">
    <property type="component" value="Unassembled WGS sequence"/>
</dbReference>
<reference evidence="4 5" key="1">
    <citation type="journal article" date="2018" name="PLoS ONE">
        <title>The draft genome of Kipferlia bialata reveals reductive genome evolution in fornicate parasites.</title>
        <authorList>
            <person name="Tanifuji G."/>
            <person name="Takabayashi S."/>
            <person name="Kume K."/>
            <person name="Takagi M."/>
            <person name="Nakayama T."/>
            <person name="Kamikawa R."/>
            <person name="Inagaki Y."/>
            <person name="Hashimoto T."/>
        </authorList>
    </citation>
    <scope>NUCLEOTIDE SEQUENCE [LARGE SCALE GENOMIC DNA]</scope>
    <source>
        <strain evidence="4">NY0173</strain>
    </source>
</reference>
<dbReference type="InterPro" id="IPR032675">
    <property type="entry name" value="LRR_dom_sf"/>
</dbReference>
<dbReference type="PANTHER" id="PTHR24113:SF15">
    <property type="entry name" value="NACHT DOMAIN-CONTAINING PROTEIN"/>
    <property type="match status" value="1"/>
</dbReference>
<evidence type="ECO:0000313" key="4">
    <source>
        <dbReference type="EMBL" id="GCA62843.1"/>
    </source>
</evidence>
<dbReference type="InterPro" id="IPR001611">
    <property type="entry name" value="Leu-rich_rpt"/>
</dbReference>
<dbReference type="GO" id="GO:0005634">
    <property type="term" value="C:nucleus"/>
    <property type="evidence" value="ECO:0007669"/>
    <property type="project" value="TreeGrafter"/>
</dbReference>